<evidence type="ECO:0000313" key="7">
    <source>
        <dbReference type="EMBL" id="EWM21834.1"/>
    </source>
</evidence>
<comment type="similarity">
    <text evidence="3">Belongs to the methyltransferase superfamily. ETFBKMT family.</text>
</comment>
<keyword evidence="8" id="KW-1185">Reference proteome</keyword>
<evidence type="ECO:0000256" key="4">
    <source>
        <dbReference type="ARBA" id="ARBA00041867"/>
    </source>
</evidence>
<dbReference type="GO" id="GO:0032259">
    <property type="term" value="P:methylation"/>
    <property type="evidence" value="ECO:0007669"/>
    <property type="project" value="UniProtKB-KW"/>
</dbReference>
<dbReference type="InterPro" id="IPR050078">
    <property type="entry name" value="Ribosomal_L11_MeTrfase_PrmA"/>
</dbReference>
<dbReference type="Pfam" id="PF06325">
    <property type="entry name" value="PrmA"/>
    <property type="match status" value="1"/>
</dbReference>
<proteinExistence type="inferred from homology"/>
<dbReference type="EMBL" id="AZIL01002355">
    <property type="protein sequence ID" value="EWM21834.1"/>
    <property type="molecule type" value="Genomic_DNA"/>
</dbReference>
<evidence type="ECO:0000256" key="6">
    <source>
        <dbReference type="SAM" id="MobiDB-lite"/>
    </source>
</evidence>
<keyword evidence="7" id="KW-0687">Ribonucleoprotein</keyword>
<gene>
    <name evidence="7" type="ORF">Naga_100051g36</name>
</gene>
<evidence type="ECO:0000313" key="8">
    <source>
        <dbReference type="Proteomes" id="UP000019335"/>
    </source>
</evidence>
<accession>W7TM81</accession>
<dbReference type="GO" id="GO:0016279">
    <property type="term" value="F:protein-lysine N-methyltransferase activity"/>
    <property type="evidence" value="ECO:0007669"/>
    <property type="project" value="TreeGrafter"/>
</dbReference>
<sequence>MGSDKSTAKGNLDLSKQQQGYQDGRTWNMRTMRLSHAGCALLTMTCAHGFTRPYFRTTRIDIRRARNEPQSAPLPLSCGCVHLSRSKRLQGHSFKEDEASATIQANNEWTEPWTGAESNDLVRIIFDCYEKDRMLIDPWLLSELLLETGAYSSQIEDAAKDTRDETPIFGEHGEPACSEKIWNRSLVMADYGLDVDVGSVLSLIKEAFQLGASYPVRYRLERIVDRDWQKEVQESWKPLLLGDRLLVKFTWHEEEDVKALLASRTAVEDVKVLALEGGAAFGSGEHPTTVMCCAWLQSHLAAESAKAGTDGGEGLSVCDYGAGSGILAMAALLFGAGTAFGVEIDVFAIQSAYRNAEMNGLQMAFVQPVETRTEGTEGGIACVTYQLVQPDGSVDEEDEEVQIAPTDVMLANILKRPLIELSKQISSLTKLEGGKVALAGLLEEQAEDVMAAYRPYFPDIAPADQEGEWVLLVGTRNDVPVVLP</sequence>
<dbReference type="Gene3D" id="3.40.50.150">
    <property type="entry name" value="Vaccinia Virus protein VP39"/>
    <property type="match status" value="1"/>
</dbReference>
<keyword evidence="1 7" id="KW-0489">Methyltransferase</keyword>
<reference evidence="7 8" key="1">
    <citation type="journal article" date="2014" name="Mol. Plant">
        <title>Chromosome Scale Genome Assembly and Transcriptome Profiling of Nannochloropsis gaditana in Nitrogen Depletion.</title>
        <authorList>
            <person name="Corteggiani Carpinelli E."/>
            <person name="Telatin A."/>
            <person name="Vitulo N."/>
            <person name="Forcato C."/>
            <person name="D'Angelo M."/>
            <person name="Schiavon R."/>
            <person name="Vezzi A."/>
            <person name="Giacometti G.M."/>
            <person name="Morosinotto T."/>
            <person name="Valle G."/>
        </authorList>
    </citation>
    <scope>NUCLEOTIDE SEQUENCE [LARGE SCALE GENOMIC DNA]</scope>
    <source>
        <strain evidence="7 8">B-31</strain>
    </source>
</reference>
<dbReference type="AlphaFoldDB" id="W7TM81"/>
<comment type="caution">
    <text evidence="7">The sequence shown here is derived from an EMBL/GenBank/DDBJ whole genome shotgun (WGS) entry which is preliminary data.</text>
</comment>
<dbReference type="PANTHER" id="PTHR43648">
    <property type="entry name" value="ELECTRON TRANSFER FLAVOPROTEIN BETA SUBUNIT LYSINE METHYLTRANSFERASE"/>
    <property type="match status" value="1"/>
</dbReference>
<evidence type="ECO:0000256" key="1">
    <source>
        <dbReference type="ARBA" id="ARBA00022603"/>
    </source>
</evidence>
<dbReference type="PANTHER" id="PTHR43648:SF1">
    <property type="entry name" value="ELECTRON TRANSFER FLAVOPROTEIN BETA SUBUNIT LYSINE METHYLTRANSFERASE"/>
    <property type="match status" value="1"/>
</dbReference>
<keyword evidence="7" id="KW-0689">Ribosomal protein</keyword>
<protein>
    <recommendedName>
        <fullName evidence="5">ETFB lysine methyltransferase</fullName>
    </recommendedName>
    <alternativeName>
        <fullName evidence="4">Protein N-lysine methyltransferase METTL20</fullName>
    </alternativeName>
</protein>
<feature type="region of interest" description="Disordered" evidence="6">
    <location>
        <begin position="1"/>
        <end position="21"/>
    </location>
</feature>
<dbReference type="OrthoDB" id="419617at2759"/>
<evidence type="ECO:0000256" key="2">
    <source>
        <dbReference type="ARBA" id="ARBA00022679"/>
    </source>
</evidence>
<dbReference type="SUPFAM" id="SSF53335">
    <property type="entry name" value="S-adenosyl-L-methionine-dependent methyltransferases"/>
    <property type="match status" value="1"/>
</dbReference>
<dbReference type="InterPro" id="IPR029063">
    <property type="entry name" value="SAM-dependent_MTases_sf"/>
</dbReference>
<organism evidence="7 8">
    <name type="scientific">Nannochloropsis gaditana</name>
    <dbReference type="NCBI Taxonomy" id="72520"/>
    <lineage>
        <taxon>Eukaryota</taxon>
        <taxon>Sar</taxon>
        <taxon>Stramenopiles</taxon>
        <taxon>Ochrophyta</taxon>
        <taxon>Eustigmatophyceae</taxon>
        <taxon>Eustigmatales</taxon>
        <taxon>Monodopsidaceae</taxon>
        <taxon>Nannochloropsis</taxon>
    </lineage>
</organism>
<evidence type="ECO:0000256" key="5">
    <source>
        <dbReference type="ARBA" id="ARBA00042266"/>
    </source>
</evidence>
<keyword evidence="2 7" id="KW-0808">Transferase</keyword>
<name>W7TM81_9STRA</name>
<dbReference type="GO" id="GO:0005840">
    <property type="term" value="C:ribosome"/>
    <property type="evidence" value="ECO:0007669"/>
    <property type="project" value="UniProtKB-KW"/>
</dbReference>
<dbReference type="Proteomes" id="UP000019335">
    <property type="component" value="Unassembled WGS sequence"/>
</dbReference>
<evidence type="ECO:0000256" key="3">
    <source>
        <dbReference type="ARBA" id="ARBA00037932"/>
    </source>
</evidence>